<dbReference type="Pfam" id="PF00590">
    <property type="entry name" value="TP_methylase"/>
    <property type="match status" value="1"/>
</dbReference>
<organism evidence="2 3">
    <name type="scientific">Alteromonas confluentis</name>
    <dbReference type="NCBI Taxonomy" id="1656094"/>
    <lineage>
        <taxon>Bacteria</taxon>
        <taxon>Pseudomonadati</taxon>
        <taxon>Pseudomonadota</taxon>
        <taxon>Gammaproteobacteria</taxon>
        <taxon>Alteromonadales</taxon>
        <taxon>Alteromonadaceae</taxon>
        <taxon>Alteromonas/Salinimonas group</taxon>
        <taxon>Alteromonas</taxon>
    </lineage>
</organism>
<evidence type="ECO:0000313" key="3">
    <source>
        <dbReference type="Proteomes" id="UP000175691"/>
    </source>
</evidence>
<dbReference type="SUPFAM" id="SSF53790">
    <property type="entry name" value="Tetrapyrrole methylase"/>
    <property type="match status" value="1"/>
</dbReference>
<comment type="caution">
    <text evidence="2">The sequence shown here is derived from an EMBL/GenBank/DDBJ whole genome shotgun (WGS) entry which is preliminary data.</text>
</comment>
<dbReference type="InterPro" id="IPR014777">
    <property type="entry name" value="4pyrrole_Mease_sub1"/>
</dbReference>
<accession>A0A1E7ZEB6</accession>
<dbReference type="GO" id="GO:0008168">
    <property type="term" value="F:methyltransferase activity"/>
    <property type="evidence" value="ECO:0007669"/>
    <property type="project" value="InterPro"/>
</dbReference>
<evidence type="ECO:0000313" key="2">
    <source>
        <dbReference type="EMBL" id="OFC71849.1"/>
    </source>
</evidence>
<dbReference type="InterPro" id="IPR035996">
    <property type="entry name" value="4pyrrol_Methylase_sf"/>
</dbReference>
<keyword evidence="3" id="KW-1185">Reference proteome</keyword>
<dbReference type="InterPro" id="IPR000878">
    <property type="entry name" value="4pyrrol_Mease"/>
</dbReference>
<dbReference type="EMBL" id="MDHN01000010">
    <property type="protein sequence ID" value="OFC71849.1"/>
    <property type="molecule type" value="Genomic_DNA"/>
</dbReference>
<reference evidence="2 3" key="1">
    <citation type="submission" date="2016-08" db="EMBL/GenBank/DDBJ databases">
        <authorList>
            <person name="Seilhamer J.J."/>
        </authorList>
    </citation>
    <scope>NUCLEOTIDE SEQUENCE [LARGE SCALE GENOMIC DNA]</scope>
    <source>
        <strain evidence="2 3">KCTC 42603</strain>
    </source>
</reference>
<gene>
    <name evidence="2" type="ORF">BFC18_06770</name>
</gene>
<feature type="domain" description="Tetrapyrrole methylase" evidence="1">
    <location>
        <begin position="6"/>
        <end position="194"/>
    </location>
</feature>
<proteinExistence type="predicted"/>
<dbReference type="STRING" id="1656094.BFC18_06770"/>
<dbReference type="CDD" id="cd19916">
    <property type="entry name" value="OphMA_like"/>
    <property type="match status" value="1"/>
</dbReference>
<evidence type="ECO:0000259" key="1">
    <source>
        <dbReference type="Pfam" id="PF00590"/>
    </source>
</evidence>
<sequence>MTLGAHMSARCRSHIEHADVVFTNCHPIMERWLATMNKDTRSLQSLYADGKDRRVTYQEMVKLIMTEIRSGKSVVGAFYGHPGVFAQVPHTAIAQARKEGFSAHMEPGISAEDCLYADMGIDPGAYGSQHFEASQLMMFERVIDTSAYLFLWQIALAGDLTIAAKTSSAAQRQVLVSMLTEHYGYPNDHAVALYECPTLITDKTRIEWIPLNCLPEANLTLVTTLVVPPCKKLTKNTAILDKLHQLQQQQGSTHDKSN</sequence>
<protein>
    <recommendedName>
        <fullName evidence="1">Tetrapyrrole methylase domain-containing protein</fullName>
    </recommendedName>
</protein>
<dbReference type="Proteomes" id="UP000175691">
    <property type="component" value="Unassembled WGS sequence"/>
</dbReference>
<dbReference type="AlphaFoldDB" id="A0A1E7ZEB6"/>
<name>A0A1E7ZEB6_9ALTE</name>
<dbReference type="Gene3D" id="3.40.1010.10">
    <property type="entry name" value="Cobalt-precorrin-4 Transmethylase, Domain 1"/>
    <property type="match status" value="1"/>
</dbReference>